<dbReference type="AlphaFoldDB" id="A0A3R8LCE5"/>
<protein>
    <submittedName>
        <fullName evidence="1">Uncharacterized protein</fullName>
    </submittedName>
</protein>
<sequence length="105" mass="12099">MNKGLDIKGKLCLELEFDDVEKLNRLSFSALSEVLGGRVTRADFQGSTFDECDFYQELLDGEQMSFLLNRDRMAEATLVIHQALEKLIEEIEFDENLDDDEEDVM</sequence>
<evidence type="ECO:0000313" key="2">
    <source>
        <dbReference type="Proteomes" id="UP000276010"/>
    </source>
</evidence>
<gene>
    <name evidence="1" type="ORF">EIM44_04275</name>
</gene>
<evidence type="ECO:0000313" key="1">
    <source>
        <dbReference type="EMBL" id="RRN04664.1"/>
    </source>
</evidence>
<dbReference type="RefSeq" id="WP_125134677.1">
    <property type="nucleotide sequence ID" value="NZ_RRUC01000015.1"/>
</dbReference>
<name>A0A3R8LCE5_BIBTR</name>
<accession>A0A3R8LCE5</accession>
<comment type="caution">
    <text evidence="1">The sequence shown here is derived from an EMBL/GenBank/DDBJ whole genome shotgun (WGS) entry which is preliminary data.</text>
</comment>
<organism evidence="1 2">
    <name type="scientific">Bibersteinia trehalosi</name>
    <name type="common">Pasteurella trehalosi</name>
    <dbReference type="NCBI Taxonomy" id="47735"/>
    <lineage>
        <taxon>Bacteria</taxon>
        <taxon>Pseudomonadati</taxon>
        <taxon>Pseudomonadota</taxon>
        <taxon>Gammaproteobacteria</taxon>
        <taxon>Pasteurellales</taxon>
        <taxon>Pasteurellaceae</taxon>
        <taxon>Bibersteinia</taxon>
    </lineage>
</organism>
<dbReference type="Proteomes" id="UP000276010">
    <property type="component" value="Unassembled WGS sequence"/>
</dbReference>
<proteinExistence type="predicted"/>
<dbReference type="EMBL" id="RRUC01000015">
    <property type="protein sequence ID" value="RRN04664.1"/>
    <property type="molecule type" value="Genomic_DNA"/>
</dbReference>
<reference evidence="1 2" key="1">
    <citation type="submission" date="2018-11" db="EMBL/GenBank/DDBJ databases">
        <title>Whole genome sequence of Bibersteinia trehalosi strain OADDL-BT1 an multidrug resistant pathogen isolate.</title>
        <authorList>
            <person name="Couger M."/>
            <person name="Ramachandran A."/>
        </authorList>
    </citation>
    <scope>NUCLEOTIDE SEQUENCE [LARGE SCALE GENOMIC DNA]</scope>
    <source>
        <strain evidence="1 2">OADDL-BT1</strain>
    </source>
</reference>